<proteinExistence type="predicted"/>
<dbReference type="AlphaFoldDB" id="A0A9X2BHJ0"/>
<dbReference type="EMBL" id="JAJHVV010000006">
    <property type="protein sequence ID" value="MCK6263944.1"/>
    <property type="molecule type" value="Genomic_DNA"/>
</dbReference>
<comment type="caution">
    <text evidence="1">The sequence shown here is derived from an EMBL/GenBank/DDBJ whole genome shotgun (WGS) entry which is preliminary data.</text>
</comment>
<evidence type="ECO:0000313" key="1">
    <source>
        <dbReference type="EMBL" id="MCK6263944.1"/>
    </source>
</evidence>
<dbReference type="RefSeq" id="WP_248009023.1">
    <property type="nucleotide sequence ID" value="NZ_JAJHVV010000006.1"/>
</dbReference>
<sequence>MNDFRTRFSLTLLVLMFSVFLFGAFGGYVSNFEIKINLKHRHATIAANRGYVSALHTQEDDQGNIISQWRINSYQLMFGSQWIRIFETRELVVGNLEDNNHVNVENLLNEKLFARFTKIDRVGDQVYLWENYTTPTVYVGKVHGITSLSEYINSL</sequence>
<organism evidence="1 2">
    <name type="scientific">Vibrio amylolyticus</name>
    <dbReference type="NCBI Taxonomy" id="2847292"/>
    <lineage>
        <taxon>Bacteria</taxon>
        <taxon>Pseudomonadati</taxon>
        <taxon>Pseudomonadota</taxon>
        <taxon>Gammaproteobacteria</taxon>
        <taxon>Vibrionales</taxon>
        <taxon>Vibrionaceae</taxon>
        <taxon>Vibrio</taxon>
    </lineage>
</organism>
<name>A0A9X2BHJ0_9VIBR</name>
<accession>A0A9X2BHJ0</accession>
<dbReference type="Proteomes" id="UP001139559">
    <property type="component" value="Unassembled WGS sequence"/>
</dbReference>
<gene>
    <name evidence="1" type="ORF">KP803_11750</name>
</gene>
<keyword evidence="2" id="KW-1185">Reference proteome</keyword>
<reference evidence="1" key="1">
    <citation type="submission" date="2021-11" db="EMBL/GenBank/DDBJ databases">
        <title>Vibrio ZSDE26 sp. nov. and Vibrio ZSDZ34 sp. nov., isolated from coastal seawater in Qingdao.</title>
        <authorList>
            <person name="Zhang P."/>
        </authorList>
    </citation>
    <scope>NUCLEOTIDE SEQUENCE</scope>
    <source>
        <strain evidence="1">ZSDE26</strain>
    </source>
</reference>
<protein>
    <submittedName>
        <fullName evidence="1">Uncharacterized protein</fullName>
    </submittedName>
</protein>
<evidence type="ECO:0000313" key="2">
    <source>
        <dbReference type="Proteomes" id="UP001139559"/>
    </source>
</evidence>